<dbReference type="AlphaFoldDB" id="A0A7C5L7E9"/>
<dbReference type="Gene3D" id="3.40.50.300">
    <property type="entry name" value="P-loop containing nucleotide triphosphate hydrolases"/>
    <property type="match status" value="1"/>
</dbReference>
<dbReference type="Pfam" id="PF00005">
    <property type="entry name" value="ABC_tran"/>
    <property type="match status" value="1"/>
</dbReference>
<feature type="domain" description="ABC transporter" evidence="4">
    <location>
        <begin position="2"/>
        <end position="231"/>
    </location>
</feature>
<dbReference type="InterPro" id="IPR003593">
    <property type="entry name" value="AAA+_ATPase"/>
</dbReference>
<dbReference type="SUPFAM" id="SSF52540">
    <property type="entry name" value="P-loop containing nucleoside triphosphate hydrolases"/>
    <property type="match status" value="1"/>
</dbReference>
<comment type="caution">
    <text evidence="5">The sequence shown here is derived from an EMBL/GenBank/DDBJ whole genome shotgun (WGS) entry which is preliminary data.</text>
</comment>
<organism evidence="5">
    <name type="scientific">Aquifex aeolicus</name>
    <dbReference type="NCBI Taxonomy" id="63363"/>
    <lineage>
        <taxon>Bacteria</taxon>
        <taxon>Pseudomonadati</taxon>
        <taxon>Aquificota</taxon>
        <taxon>Aquificia</taxon>
        <taxon>Aquificales</taxon>
        <taxon>Aquificaceae</taxon>
        <taxon>Aquifex</taxon>
    </lineage>
</organism>
<dbReference type="EMBL" id="DRNB01000244">
    <property type="protein sequence ID" value="HHJ64587.1"/>
    <property type="molecule type" value="Genomic_DNA"/>
</dbReference>
<name>A0A7C5L7E9_AQUAO</name>
<accession>A0A7C5L7E9</accession>
<dbReference type="Proteomes" id="UP000885792">
    <property type="component" value="Unassembled WGS sequence"/>
</dbReference>
<dbReference type="PROSITE" id="PS50893">
    <property type="entry name" value="ABC_TRANSPORTER_2"/>
    <property type="match status" value="1"/>
</dbReference>
<dbReference type="InterPro" id="IPR003439">
    <property type="entry name" value="ABC_transporter-like_ATP-bd"/>
</dbReference>
<dbReference type="SMART" id="SM00382">
    <property type="entry name" value="AAA"/>
    <property type="match status" value="1"/>
</dbReference>
<dbReference type="InterPro" id="IPR027417">
    <property type="entry name" value="P-loop_NTPase"/>
</dbReference>
<dbReference type="PANTHER" id="PTHR42939">
    <property type="entry name" value="ABC TRANSPORTER ATP-BINDING PROTEIN ALBC-RELATED"/>
    <property type="match status" value="1"/>
</dbReference>
<evidence type="ECO:0000313" key="5">
    <source>
        <dbReference type="EMBL" id="HHJ64587.1"/>
    </source>
</evidence>
<dbReference type="PANTHER" id="PTHR42939:SF1">
    <property type="entry name" value="ABC TRANSPORTER ATP-BINDING PROTEIN ALBC-RELATED"/>
    <property type="match status" value="1"/>
</dbReference>
<keyword evidence="2" id="KW-0547">Nucleotide-binding</keyword>
<keyword evidence="1" id="KW-0813">Transport</keyword>
<dbReference type="CDD" id="cd03230">
    <property type="entry name" value="ABC_DR_subfamily_A"/>
    <property type="match status" value="1"/>
</dbReference>
<evidence type="ECO:0000256" key="3">
    <source>
        <dbReference type="ARBA" id="ARBA00022840"/>
    </source>
</evidence>
<proteinExistence type="predicted"/>
<dbReference type="GO" id="GO:0005524">
    <property type="term" value="F:ATP binding"/>
    <property type="evidence" value="ECO:0007669"/>
    <property type="project" value="UniProtKB-KW"/>
</dbReference>
<protein>
    <submittedName>
        <fullName evidence="5">ABC transporter ATP-binding protein</fullName>
    </submittedName>
</protein>
<reference evidence="5" key="1">
    <citation type="journal article" date="2020" name="mSystems">
        <title>Genome- and Community-Level Interaction Insights into Carbon Utilization and Element Cycling Functions of Hydrothermarchaeota in Hydrothermal Sediment.</title>
        <authorList>
            <person name="Zhou Z."/>
            <person name="Liu Y."/>
            <person name="Xu W."/>
            <person name="Pan J."/>
            <person name="Luo Z.H."/>
            <person name="Li M."/>
        </authorList>
    </citation>
    <scope>NUCLEOTIDE SEQUENCE [LARGE SCALE GENOMIC DNA]</scope>
    <source>
        <strain evidence="5">HyVt-501</strain>
    </source>
</reference>
<evidence type="ECO:0000256" key="2">
    <source>
        <dbReference type="ARBA" id="ARBA00022741"/>
    </source>
</evidence>
<keyword evidence="3 5" id="KW-0067">ATP-binding</keyword>
<sequence length="299" mass="34083">MLELVNVEKAYGALKALRGVSLRIGEGEFLGLVGPNGAGKTTLIRIILGVEKPSAGRILIDNREPAPEEWIAFRRRAGYMPERVSFYDNLTGLETLRFFARIKGYGDPEIRRVLELNLLGEEDLNRKVGEYSKGMRQRINLMQALLGEPRILILDEPTSGLDPEGVRTFYRILEDIRRERKVTVLISTHVLAEIEDRVDRVAILKGGRLRAEGSLEELYMNLNLPIRFLLKVRGDTEETLRFLKKIGAEEAHLREEFIVAEVPVERKVEFIMRLGDLEGKVLDLKVREPSLEEVFFSAE</sequence>
<gene>
    <name evidence="5" type="ORF">ENJ61_06730</name>
</gene>
<evidence type="ECO:0000256" key="1">
    <source>
        <dbReference type="ARBA" id="ARBA00022448"/>
    </source>
</evidence>
<dbReference type="GO" id="GO:0016887">
    <property type="term" value="F:ATP hydrolysis activity"/>
    <property type="evidence" value="ECO:0007669"/>
    <property type="project" value="InterPro"/>
</dbReference>
<evidence type="ECO:0000259" key="4">
    <source>
        <dbReference type="PROSITE" id="PS50893"/>
    </source>
</evidence>
<dbReference type="InterPro" id="IPR051782">
    <property type="entry name" value="ABC_Transporter_VariousFunc"/>
</dbReference>